<gene>
    <name evidence="1" type="ORF">CLIB1423_01S07866</name>
</gene>
<evidence type="ECO:0000313" key="2">
    <source>
        <dbReference type="Proteomes" id="UP000837801"/>
    </source>
</evidence>
<comment type="caution">
    <text evidence="1">The sequence shown here is derived from an EMBL/GenBank/DDBJ whole genome shotgun (WGS) entry which is preliminary data.</text>
</comment>
<sequence length="465" mass="53517">MIYRKIRHVRLINFRNLIDDDTTILDTFYTLSSEDVLLYVSEVIPSENNPNFQLVSLPKLGTESTLSVSLFANSLNEKIGWTELLKYTIDLNADLVQIPSSLLDESNESFLKTNSIILQLSNDQFYTIKKCVAKPISPDSIATTPQVKKKSYTFDSIRSTNNIYKSIKELSSIKLKLSNQIDQNINPQNKADATSAEDLPTLDKFVNKQRLINDTLSSQIIRRKVAINETKQFISDHSSIDYTQNQIEFINSQFEPIHESETTSIYPETVKQMKKFAEVISDVFIIESVDNSIKFKILDIEFPSTVKQLLDLCYYEENNAAETVIRVNATLAYISQMMSVLATITKTNLKYPIHWKEDKCHIADRSTSSTFPLYYNPVLNEKVAVSKTSNCIRNHIIKNPTFEFGLNLLNRNLMLLIHHTNELFRRFSQSKCIDNRYVDLQSSIPIDCFDNFLWNLQYLVLFLTA</sequence>
<name>A0A9P0VWE2_9ASCO</name>
<organism evidence="1 2">
    <name type="scientific">[Candida] railenensis</name>
    <dbReference type="NCBI Taxonomy" id="45579"/>
    <lineage>
        <taxon>Eukaryota</taxon>
        <taxon>Fungi</taxon>
        <taxon>Dikarya</taxon>
        <taxon>Ascomycota</taxon>
        <taxon>Saccharomycotina</taxon>
        <taxon>Pichiomycetes</taxon>
        <taxon>Debaryomycetaceae</taxon>
        <taxon>Kurtzmaniella</taxon>
    </lineage>
</organism>
<dbReference type="OrthoDB" id="72772at2759"/>
<dbReference type="AlphaFoldDB" id="A0A9P0VWE2"/>
<reference evidence="1" key="1">
    <citation type="submission" date="2022-03" db="EMBL/GenBank/DDBJ databases">
        <authorList>
            <person name="Legras J.-L."/>
            <person name="Devillers H."/>
            <person name="Grondin C."/>
        </authorList>
    </citation>
    <scope>NUCLEOTIDE SEQUENCE</scope>
    <source>
        <strain evidence="1">CLIB 1423</strain>
    </source>
</reference>
<evidence type="ECO:0000313" key="1">
    <source>
        <dbReference type="EMBL" id="CAH2350339.1"/>
    </source>
</evidence>
<proteinExistence type="predicted"/>
<keyword evidence="2" id="KW-1185">Reference proteome</keyword>
<dbReference type="Proteomes" id="UP000837801">
    <property type="component" value="Unassembled WGS sequence"/>
</dbReference>
<dbReference type="EMBL" id="CAKXYY010000001">
    <property type="protein sequence ID" value="CAH2350339.1"/>
    <property type="molecule type" value="Genomic_DNA"/>
</dbReference>
<accession>A0A9P0VWE2</accession>
<protein>
    <submittedName>
        <fullName evidence="1">Uncharacterized protein</fullName>
    </submittedName>
</protein>